<comment type="catalytic activity">
    <reaction evidence="15">
        <text>Preferential cleavage: (Ac)2-L-Lys-D-Ala-|-D-Ala. Also transpeptidation of peptidyl-alanyl moieties that are N-acyl substituents of D-alanine.</text>
        <dbReference type="EC" id="3.4.16.4"/>
    </reaction>
</comment>
<comment type="similarity">
    <text evidence="3">In the N-terminal section; belongs to the glycosyltransferase 51 family.</text>
</comment>
<keyword evidence="13" id="KW-0511">Multifunctional enzyme</keyword>
<evidence type="ECO:0000256" key="1">
    <source>
        <dbReference type="ARBA" id="ARBA00004236"/>
    </source>
</evidence>
<evidence type="ECO:0000256" key="11">
    <source>
        <dbReference type="ARBA" id="ARBA00022984"/>
    </source>
</evidence>
<dbReference type="GO" id="GO:0008955">
    <property type="term" value="F:peptidoglycan glycosyltransferase activity"/>
    <property type="evidence" value="ECO:0007669"/>
    <property type="project" value="UniProtKB-EC"/>
</dbReference>
<evidence type="ECO:0000256" key="6">
    <source>
        <dbReference type="ARBA" id="ARBA00022670"/>
    </source>
</evidence>
<protein>
    <submittedName>
        <fullName evidence="19">Penicillin-binding protein</fullName>
    </submittedName>
</protein>
<dbReference type="Pfam" id="PF00912">
    <property type="entry name" value="Transgly"/>
    <property type="match status" value="1"/>
</dbReference>
<dbReference type="GO" id="GO:0005886">
    <property type="term" value="C:plasma membrane"/>
    <property type="evidence" value="ECO:0007669"/>
    <property type="project" value="UniProtKB-SubCell"/>
</dbReference>
<evidence type="ECO:0000256" key="13">
    <source>
        <dbReference type="ARBA" id="ARBA00023268"/>
    </source>
</evidence>
<keyword evidence="5" id="KW-0121">Carboxypeptidase</keyword>
<dbReference type="OrthoDB" id="9766909at2"/>
<dbReference type="Pfam" id="PF00905">
    <property type="entry name" value="Transpeptidase"/>
    <property type="match status" value="1"/>
</dbReference>
<keyword evidence="12" id="KW-0472">Membrane</keyword>
<evidence type="ECO:0000256" key="2">
    <source>
        <dbReference type="ARBA" id="ARBA00007090"/>
    </source>
</evidence>
<keyword evidence="10" id="KW-0133">Cell shape</keyword>
<proteinExistence type="inferred from homology"/>
<evidence type="ECO:0000256" key="10">
    <source>
        <dbReference type="ARBA" id="ARBA00022960"/>
    </source>
</evidence>
<evidence type="ECO:0000256" key="3">
    <source>
        <dbReference type="ARBA" id="ARBA00007739"/>
    </source>
</evidence>
<dbReference type="NCBIfam" id="TIGR02074">
    <property type="entry name" value="PBP_1a_fam"/>
    <property type="match status" value="1"/>
</dbReference>
<dbReference type="PANTHER" id="PTHR32282">
    <property type="entry name" value="BINDING PROTEIN TRANSPEPTIDASE, PUTATIVE-RELATED"/>
    <property type="match status" value="1"/>
</dbReference>
<keyword evidence="14" id="KW-0961">Cell wall biogenesis/degradation</keyword>
<dbReference type="InterPro" id="IPR050396">
    <property type="entry name" value="Glycosyltr_51/Transpeptidase"/>
</dbReference>
<dbReference type="InterPro" id="IPR023346">
    <property type="entry name" value="Lysozyme-like_dom_sf"/>
</dbReference>
<sequence length="618" mass="69293">MRGVAGTFCILFLMGAFSLLLMEGAAEYQDTRSLHVVLDEEIPVKKAALPQTSLITDQDGAVVSEIFSGENRINLTFDEIPATVLEALVAVEDQAFFDHQGFDIQGMTRALLVNLESRSVEQGGSTVTQQLARNVYLTHEQTYERKLTELLYAYQLERHLSKEEILELYVNVLYFHNGVYGIEAASRFYFNKPAVKLSLAEAAFLVAIPNRPEYYNPLLHKENTEKRKEWVLKKMKDEELITYEQFDQAKEEAIVLNVSSRIDDHPDYVTYVHHEFKELVGISHGFKHSLRQAVSDEKREEIHKRWNEKTDELLAGGITIHTALDPAKQVHVVNKVNAIPGPGDLQGSAVMIDNLTGEIVALSGGKSYRKFDFNRAYQAYNQPGSAMKPLLSFVPYLEYTGLGPSSIVDAGPYEKNGYSPNNFGGAVYGKVPLEKALASSYNTAAVRMLDQTGIEQAFSYIEQFDFSRLSAKDRVLSSALGTMEVSLLELTGAYTPFANDGHYVQPRAIRHVTDQNGRVLYEWEQKSEQVWSEETNQKMRRMLKIVIQEGTGTAARLPGNGYAGGKTGTTSSFHDLWFVGLNDHYTTGVWLGKDAPGPIIEASNGSYHTRLWKNIMDK</sequence>
<dbReference type="AlphaFoldDB" id="A0A3M7TS91"/>
<dbReference type="GO" id="GO:0030288">
    <property type="term" value="C:outer membrane-bounded periplasmic space"/>
    <property type="evidence" value="ECO:0007669"/>
    <property type="project" value="TreeGrafter"/>
</dbReference>
<dbReference type="InterPro" id="IPR012338">
    <property type="entry name" value="Beta-lactam/transpept-like"/>
</dbReference>
<comment type="catalytic activity">
    <reaction evidence="16">
        <text>[GlcNAc-(1-&gt;4)-Mur2Ac(oyl-L-Ala-gamma-D-Glu-L-Lys-D-Ala-D-Ala)](n)-di-trans,octa-cis-undecaprenyl diphosphate + beta-D-GlcNAc-(1-&gt;4)-Mur2Ac(oyl-L-Ala-gamma-D-Glu-L-Lys-D-Ala-D-Ala)-di-trans,octa-cis-undecaprenyl diphosphate = [GlcNAc-(1-&gt;4)-Mur2Ac(oyl-L-Ala-gamma-D-Glu-L-Lys-D-Ala-D-Ala)](n+1)-di-trans,octa-cis-undecaprenyl diphosphate + di-trans,octa-cis-undecaprenyl diphosphate + H(+)</text>
        <dbReference type="Rhea" id="RHEA:23708"/>
        <dbReference type="Rhea" id="RHEA-COMP:9602"/>
        <dbReference type="Rhea" id="RHEA-COMP:9603"/>
        <dbReference type="ChEBI" id="CHEBI:15378"/>
        <dbReference type="ChEBI" id="CHEBI:58405"/>
        <dbReference type="ChEBI" id="CHEBI:60033"/>
        <dbReference type="ChEBI" id="CHEBI:78435"/>
        <dbReference type="EC" id="2.4.99.28"/>
    </reaction>
</comment>
<feature type="domain" description="Glycosyl transferase family 51" evidence="18">
    <location>
        <begin position="60"/>
        <end position="236"/>
    </location>
</feature>
<evidence type="ECO:0000256" key="16">
    <source>
        <dbReference type="ARBA" id="ARBA00049902"/>
    </source>
</evidence>
<dbReference type="SUPFAM" id="SSF56601">
    <property type="entry name" value="beta-lactamase/transpeptidase-like"/>
    <property type="match status" value="1"/>
</dbReference>
<evidence type="ECO:0000313" key="20">
    <source>
        <dbReference type="Proteomes" id="UP000278746"/>
    </source>
</evidence>
<dbReference type="RefSeq" id="WP_122895995.1">
    <property type="nucleotide sequence ID" value="NZ_RHIB01000001.1"/>
</dbReference>
<keyword evidence="9" id="KW-0378">Hydrolase</keyword>
<comment type="similarity">
    <text evidence="2">In the C-terminal section; belongs to the transpeptidase family.</text>
</comment>
<dbReference type="PANTHER" id="PTHR32282:SF11">
    <property type="entry name" value="PENICILLIN-BINDING PROTEIN 1B"/>
    <property type="match status" value="1"/>
</dbReference>
<keyword evidence="20" id="KW-1185">Reference proteome</keyword>
<gene>
    <name evidence="19" type="ORF">EBO34_00390</name>
</gene>
<dbReference type="SUPFAM" id="SSF53955">
    <property type="entry name" value="Lysozyme-like"/>
    <property type="match status" value="1"/>
</dbReference>
<organism evidence="19 20">
    <name type="scientific">Alteribacter keqinensis</name>
    <dbReference type="NCBI Taxonomy" id="2483800"/>
    <lineage>
        <taxon>Bacteria</taxon>
        <taxon>Bacillati</taxon>
        <taxon>Bacillota</taxon>
        <taxon>Bacilli</taxon>
        <taxon>Bacillales</taxon>
        <taxon>Bacillaceae</taxon>
        <taxon>Alteribacter</taxon>
    </lineage>
</organism>
<feature type="domain" description="Penicillin-binding protein transpeptidase" evidence="17">
    <location>
        <begin position="347"/>
        <end position="616"/>
    </location>
</feature>
<evidence type="ECO:0000256" key="9">
    <source>
        <dbReference type="ARBA" id="ARBA00022801"/>
    </source>
</evidence>
<evidence type="ECO:0000256" key="5">
    <source>
        <dbReference type="ARBA" id="ARBA00022645"/>
    </source>
</evidence>
<evidence type="ECO:0000256" key="12">
    <source>
        <dbReference type="ARBA" id="ARBA00023136"/>
    </source>
</evidence>
<keyword evidence="8" id="KW-0808">Transferase</keyword>
<name>A0A3M7TS91_9BACI</name>
<reference evidence="19 20" key="1">
    <citation type="submission" date="2018-10" db="EMBL/GenBank/DDBJ databases">
        <title>Bacillus Keqinensis sp. nov., a moderately halophilic bacterium isolated from a saline-alkaline lake.</title>
        <authorList>
            <person name="Wang H."/>
        </authorList>
    </citation>
    <scope>NUCLEOTIDE SEQUENCE [LARGE SCALE GENOMIC DNA]</scope>
    <source>
        <strain evidence="19 20">KQ-3</strain>
    </source>
</reference>
<dbReference type="GO" id="GO:0009252">
    <property type="term" value="P:peptidoglycan biosynthetic process"/>
    <property type="evidence" value="ECO:0007669"/>
    <property type="project" value="UniProtKB-KW"/>
</dbReference>
<dbReference type="GO" id="GO:0006508">
    <property type="term" value="P:proteolysis"/>
    <property type="evidence" value="ECO:0007669"/>
    <property type="project" value="UniProtKB-KW"/>
</dbReference>
<dbReference type="InterPro" id="IPR001460">
    <property type="entry name" value="PCN-bd_Tpept"/>
</dbReference>
<evidence type="ECO:0000259" key="18">
    <source>
        <dbReference type="Pfam" id="PF00912"/>
    </source>
</evidence>
<dbReference type="Gene3D" id="1.10.3810.10">
    <property type="entry name" value="Biosynthetic peptidoglycan transglycosylase-like"/>
    <property type="match status" value="1"/>
</dbReference>
<dbReference type="Proteomes" id="UP000278746">
    <property type="component" value="Unassembled WGS sequence"/>
</dbReference>
<dbReference type="GO" id="GO:0008360">
    <property type="term" value="P:regulation of cell shape"/>
    <property type="evidence" value="ECO:0007669"/>
    <property type="project" value="UniProtKB-KW"/>
</dbReference>
<evidence type="ECO:0000256" key="4">
    <source>
        <dbReference type="ARBA" id="ARBA00022475"/>
    </source>
</evidence>
<keyword evidence="7" id="KW-0328">Glycosyltransferase</keyword>
<evidence type="ECO:0000256" key="15">
    <source>
        <dbReference type="ARBA" id="ARBA00034000"/>
    </source>
</evidence>
<comment type="caution">
    <text evidence="19">The sequence shown here is derived from an EMBL/GenBank/DDBJ whole genome shotgun (WGS) entry which is preliminary data.</text>
</comment>
<dbReference type="FunFam" id="1.10.3810.10:FF:000001">
    <property type="entry name" value="Penicillin-binding protein 1A"/>
    <property type="match status" value="1"/>
</dbReference>
<keyword evidence="11" id="KW-0573">Peptidoglycan synthesis</keyword>
<dbReference type="Gene3D" id="3.40.710.10">
    <property type="entry name" value="DD-peptidase/beta-lactamase superfamily"/>
    <property type="match status" value="1"/>
</dbReference>
<evidence type="ECO:0000256" key="7">
    <source>
        <dbReference type="ARBA" id="ARBA00022676"/>
    </source>
</evidence>
<evidence type="ECO:0000313" key="19">
    <source>
        <dbReference type="EMBL" id="RNA68470.1"/>
    </source>
</evidence>
<dbReference type="InterPro" id="IPR036950">
    <property type="entry name" value="PBP_transglycosylase"/>
</dbReference>
<dbReference type="GO" id="GO:0009002">
    <property type="term" value="F:serine-type D-Ala-D-Ala carboxypeptidase activity"/>
    <property type="evidence" value="ECO:0007669"/>
    <property type="project" value="UniProtKB-EC"/>
</dbReference>
<comment type="subcellular location">
    <subcellularLocation>
        <location evidence="1">Cell membrane</location>
    </subcellularLocation>
</comment>
<evidence type="ECO:0000256" key="14">
    <source>
        <dbReference type="ARBA" id="ARBA00023316"/>
    </source>
</evidence>
<keyword evidence="6" id="KW-0645">Protease</keyword>
<dbReference type="GO" id="GO:0071555">
    <property type="term" value="P:cell wall organization"/>
    <property type="evidence" value="ECO:0007669"/>
    <property type="project" value="UniProtKB-KW"/>
</dbReference>
<evidence type="ECO:0000259" key="17">
    <source>
        <dbReference type="Pfam" id="PF00905"/>
    </source>
</evidence>
<dbReference type="InterPro" id="IPR001264">
    <property type="entry name" value="Glyco_trans_51"/>
</dbReference>
<dbReference type="GO" id="GO:0008658">
    <property type="term" value="F:penicillin binding"/>
    <property type="evidence" value="ECO:0007669"/>
    <property type="project" value="InterPro"/>
</dbReference>
<keyword evidence="4" id="KW-1003">Cell membrane</keyword>
<evidence type="ECO:0000256" key="8">
    <source>
        <dbReference type="ARBA" id="ARBA00022679"/>
    </source>
</evidence>
<accession>A0A3M7TS91</accession>
<dbReference type="EMBL" id="RHIB01000001">
    <property type="protein sequence ID" value="RNA68470.1"/>
    <property type="molecule type" value="Genomic_DNA"/>
</dbReference>